<organism evidence="2 3">
    <name type="scientific">Steinernema hermaphroditum</name>
    <dbReference type="NCBI Taxonomy" id="289476"/>
    <lineage>
        <taxon>Eukaryota</taxon>
        <taxon>Metazoa</taxon>
        <taxon>Ecdysozoa</taxon>
        <taxon>Nematoda</taxon>
        <taxon>Chromadorea</taxon>
        <taxon>Rhabditida</taxon>
        <taxon>Tylenchina</taxon>
        <taxon>Panagrolaimomorpha</taxon>
        <taxon>Strongyloidoidea</taxon>
        <taxon>Steinernematidae</taxon>
        <taxon>Steinernema</taxon>
    </lineage>
</organism>
<dbReference type="Proteomes" id="UP001175271">
    <property type="component" value="Unassembled WGS sequence"/>
</dbReference>
<protein>
    <submittedName>
        <fullName evidence="2">Uncharacterized protein</fullName>
    </submittedName>
</protein>
<accession>A0AA39LMW6</accession>
<dbReference type="AlphaFoldDB" id="A0AA39LMW6"/>
<proteinExistence type="predicted"/>
<keyword evidence="3" id="KW-1185">Reference proteome</keyword>
<gene>
    <name evidence="2" type="ORF">QR680_016641</name>
</gene>
<evidence type="ECO:0000313" key="2">
    <source>
        <dbReference type="EMBL" id="KAK0402965.1"/>
    </source>
</evidence>
<evidence type="ECO:0000256" key="1">
    <source>
        <dbReference type="SAM" id="MobiDB-lite"/>
    </source>
</evidence>
<feature type="region of interest" description="Disordered" evidence="1">
    <location>
        <begin position="1"/>
        <end position="31"/>
    </location>
</feature>
<reference evidence="2" key="1">
    <citation type="submission" date="2023-06" db="EMBL/GenBank/DDBJ databases">
        <title>Genomic analysis of the entomopathogenic nematode Steinernema hermaphroditum.</title>
        <authorList>
            <person name="Schwarz E.M."/>
            <person name="Heppert J.K."/>
            <person name="Baniya A."/>
            <person name="Schwartz H.T."/>
            <person name="Tan C.-H."/>
            <person name="Antoshechkin I."/>
            <person name="Sternberg P.W."/>
            <person name="Goodrich-Blair H."/>
            <person name="Dillman A.R."/>
        </authorList>
    </citation>
    <scope>NUCLEOTIDE SEQUENCE</scope>
    <source>
        <strain evidence="2">PS9179</strain>
        <tissue evidence="2">Whole animal</tissue>
    </source>
</reference>
<feature type="compositionally biased region" description="Basic and acidic residues" evidence="1">
    <location>
        <begin position="8"/>
        <end position="18"/>
    </location>
</feature>
<comment type="caution">
    <text evidence="2">The sequence shown here is derived from an EMBL/GenBank/DDBJ whole genome shotgun (WGS) entry which is preliminary data.</text>
</comment>
<name>A0AA39LMW6_9BILA</name>
<evidence type="ECO:0000313" key="3">
    <source>
        <dbReference type="Proteomes" id="UP001175271"/>
    </source>
</evidence>
<dbReference type="EMBL" id="JAUCMV010000004">
    <property type="protein sequence ID" value="KAK0402965.1"/>
    <property type="molecule type" value="Genomic_DNA"/>
</dbReference>
<sequence>MSKRRIKPSSESRSRGAEPKTNSDGNTEKSQEDVENIVDVLIHCNRILRSFSRTHRDDIDLLIGITRREKRPKIAISFVTTESSQDSEASALPTSQDSFVHDDSRCLCCKMPIGKSKELDESSGRQSIPLSQIPTAREITQGFGTGEQRLVAEIHSLKTSI</sequence>